<dbReference type="Proteomes" id="UP000663828">
    <property type="component" value="Unassembled WGS sequence"/>
</dbReference>
<accession>A0A815V9K9</accession>
<evidence type="ECO:0000256" key="3">
    <source>
        <dbReference type="ARBA" id="ARBA00022825"/>
    </source>
</evidence>
<evidence type="ECO:0000256" key="1">
    <source>
        <dbReference type="ARBA" id="ARBA00022670"/>
    </source>
</evidence>
<name>A0A815V9K9_ADIRI</name>
<dbReference type="InterPro" id="IPR043504">
    <property type="entry name" value="Peptidase_S1_PA_chymotrypsin"/>
</dbReference>
<dbReference type="Proteomes" id="UP000663852">
    <property type="component" value="Unassembled WGS sequence"/>
</dbReference>
<keyword evidence="3" id="KW-0720">Serine protease</keyword>
<evidence type="ECO:0000313" key="6">
    <source>
        <dbReference type="EMBL" id="CAF1197529.1"/>
    </source>
</evidence>
<sequence>MLSIFCKQVSKSKCLIIVIIVVFLVMLITGITLLVLTCIKPCWLTRCHPKASRCINRWPFKAQCICSEDTTGNGRTVCDECGVKYDFPNARIIGGENVTVNNWPFSALIRQHYQKLVFINGEFRVISPTWMCGGTLINRRTILTASHCLKMAGDTFEYESFEYAILWNEFYPNIESSLEVSVGVYDRRKQTRQQHVKVVQVIRHPLFDEKNLHNDIALLKLADDLRPSRTIQFACLANSYLDVNLTGIAVGFGDTIPGANQGSIFLQQVNLTIYPNEYCSNVATSIVKNWTMQLCCGDLQGERDVCHGDSGGGLFIQRNISSDNRYTVDGIVSYGEECATPMKPSIYTRISNYIDWIGENSDF</sequence>
<evidence type="ECO:0000256" key="2">
    <source>
        <dbReference type="ARBA" id="ARBA00022801"/>
    </source>
</evidence>
<dbReference type="PROSITE" id="PS50240">
    <property type="entry name" value="TRYPSIN_DOM"/>
    <property type="match status" value="1"/>
</dbReference>
<comment type="caution">
    <text evidence="7">The sequence shown here is derived from an EMBL/GenBank/DDBJ whole genome shotgun (WGS) entry which is preliminary data.</text>
</comment>
<keyword evidence="4" id="KW-0472">Membrane</keyword>
<dbReference type="InterPro" id="IPR001254">
    <property type="entry name" value="Trypsin_dom"/>
</dbReference>
<proteinExistence type="predicted"/>
<evidence type="ECO:0000259" key="5">
    <source>
        <dbReference type="PROSITE" id="PS50240"/>
    </source>
</evidence>
<dbReference type="GO" id="GO:0004252">
    <property type="term" value="F:serine-type endopeptidase activity"/>
    <property type="evidence" value="ECO:0007669"/>
    <property type="project" value="InterPro"/>
</dbReference>
<feature type="domain" description="Peptidase S1" evidence="5">
    <location>
        <begin position="92"/>
        <end position="362"/>
    </location>
</feature>
<dbReference type="PRINTS" id="PR00722">
    <property type="entry name" value="CHYMOTRYPSIN"/>
</dbReference>
<dbReference type="EMBL" id="CAJNOR010004793">
    <property type="protein sequence ID" value="CAF1527758.1"/>
    <property type="molecule type" value="Genomic_DNA"/>
</dbReference>
<dbReference type="PANTHER" id="PTHR24264">
    <property type="entry name" value="TRYPSIN-RELATED"/>
    <property type="match status" value="1"/>
</dbReference>
<dbReference type="GO" id="GO:0006508">
    <property type="term" value="P:proteolysis"/>
    <property type="evidence" value="ECO:0007669"/>
    <property type="project" value="UniProtKB-KW"/>
</dbReference>
<gene>
    <name evidence="6" type="ORF">EDS130_LOCUS25172</name>
    <name evidence="7" type="ORF">XAT740_LOCUS41236</name>
</gene>
<dbReference type="InterPro" id="IPR018114">
    <property type="entry name" value="TRYPSIN_HIS"/>
</dbReference>
<dbReference type="OrthoDB" id="425190at2759"/>
<dbReference type="InterPro" id="IPR050127">
    <property type="entry name" value="Serine_Proteases_S1"/>
</dbReference>
<dbReference type="SMART" id="SM00020">
    <property type="entry name" value="Tryp_SPc"/>
    <property type="match status" value="1"/>
</dbReference>
<dbReference type="CDD" id="cd00190">
    <property type="entry name" value="Tryp_SPc"/>
    <property type="match status" value="1"/>
</dbReference>
<dbReference type="EMBL" id="CAJNOJ010000146">
    <property type="protein sequence ID" value="CAF1197529.1"/>
    <property type="molecule type" value="Genomic_DNA"/>
</dbReference>
<feature type="transmembrane region" description="Helical" evidence="4">
    <location>
        <begin position="12"/>
        <end position="36"/>
    </location>
</feature>
<evidence type="ECO:0000256" key="4">
    <source>
        <dbReference type="SAM" id="Phobius"/>
    </source>
</evidence>
<keyword evidence="4" id="KW-0812">Transmembrane</keyword>
<keyword evidence="8" id="KW-1185">Reference proteome</keyword>
<dbReference type="GO" id="GO:0005615">
    <property type="term" value="C:extracellular space"/>
    <property type="evidence" value="ECO:0007669"/>
    <property type="project" value="TreeGrafter"/>
</dbReference>
<dbReference type="InterPro" id="IPR009003">
    <property type="entry name" value="Peptidase_S1_PA"/>
</dbReference>
<dbReference type="Pfam" id="PF00089">
    <property type="entry name" value="Trypsin"/>
    <property type="match status" value="1"/>
</dbReference>
<evidence type="ECO:0000313" key="7">
    <source>
        <dbReference type="EMBL" id="CAF1527758.1"/>
    </source>
</evidence>
<keyword evidence="2" id="KW-0378">Hydrolase</keyword>
<dbReference type="Gene3D" id="2.40.10.10">
    <property type="entry name" value="Trypsin-like serine proteases"/>
    <property type="match status" value="1"/>
</dbReference>
<dbReference type="PANTHER" id="PTHR24264:SF54">
    <property type="entry name" value="PEPTIDASE S1 DOMAIN-CONTAINING PROTEIN"/>
    <property type="match status" value="1"/>
</dbReference>
<reference evidence="7" key="1">
    <citation type="submission" date="2021-02" db="EMBL/GenBank/DDBJ databases">
        <authorList>
            <person name="Nowell W R."/>
        </authorList>
    </citation>
    <scope>NUCLEOTIDE SEQUENCE</scope>
</reference>
<dbReference type="InterPro" id="IPR001314">
    <property type="entry name" value="Peptidase_S1A"/>
</dbReference>
<keyword evidence="4" id="KW-1133">Transmembrane helix</keyword>
<keyword evidence="1" id="KW-0645">Protease</keyword>
<evidence type="ECO:0000313" key="8">
    <source>
        <dbReference type="Proteomes" id="UP000663828"/>
    </source>
</evidence>
<dbReference type="SUPFAM" id="SSF50494">
    <property type="entry name" value="Trypsin-like serine proteases"/>
    <property type="match status" value="1"/>
</dbReference>
<dbReference type="PROSITE" id="PS00134">
    <property type="entry name" value="TRYPSIN_HIS"/>
    <property type="match status" value="1"/>
</dbReference>
<dbReference type="AlphaFoldDB" id="A0A815V9K9"/>
<organism evidence="7 8">
    <name type="scientific">Adineta ricciae</name>
    <name type="common">Rotifer</name>
    <dbReference type="NCBI Taxonomy" id="249248"/>
    <lineage>
        <taxon>Eukaryota</taxon>
        <taxon>Metazoa</taxon>
        <taxon>Spiralia</taxon>
        <taxon>Gnathifera</taxon>
        <taxon>Rotifera</taxon>
        <taxon>Eurotatoria</taxon>
        <taxon>Bdelloidea</taxon>
        <taxon>Adinetida</taxon>
        <taxon>Adinetidae</taxon>
        <taxon>Adineta</taxon>
    </lineage>
</organism>
<protein>
    <recommendedName>
        <fullName evidence="5">Peptidase S1 domain-containing protein</fullName>
    </recommendedName>
</protein>